<feature type="compositionally biased region" description="Low complexity" evidence="1">
    <location>
        <begin position="449"/>
        <end position="459"/>
    </location>
</feature>
<proteinExistence type="predicted"/>
<name>A0AAP0RZP1_LIQFO</name>
<protein>
    <submittedName>
        <fullName evidence="2">Uncharacterized protein</fullName>
    </submittedName>
</protein>
<reference evidence="2 3" key="1">
    <citation type="journal article" date="2024" name="Plant J.">
        <title>Genome sequences and population genomics reveal climatic adaptation and genomic divergence between two closely related sweetgum species.</title>
        <authorList>
            <person name="Xu W.Q."/>
            <person name="Ren C.Q."/>
            <person name="Zhang X.Y."/>
            <person name="Comes H.P."/>
            <person name="Liu X.H."/>
            <person name="Li Y.G."/>
            <person name="Kettle C.J."/>
            <person name="Jalonen R."/>
            <person name="Gaisberger H."/>
            <person name="Ma Y.Z."/>
            <person name="Qiu Y.X."/>
        </authorList>
    </citation>
    <scope>NUCLEOTIDE SEQUENCE [LARGE SCALE GENOMIC DNA]</scope>
    <source>
        <strain evidence="2">Hangzhou</strain>
    </source>
</reference>
<feature type="compositionally biased region" description="Basic residues" evidence="1">
    <location>
        <begin position="7"/>
        <end position="23"/>
    </location>
</feature>
<dbReference type="EMBL" id="JBBPBK010000005">
    <property type="protein sequence ID" value="KAK9284374.1"/>
    <property type="molecule type" value="Genomic_DNA"/>
</dbReference>
<dbReference type="PANTHER" id="PTHR37260:SF2">
    <property type="entry name" value="PROTEIN ECERIFERUM 16"/>
    <property type="match status" value="1"/>
</dbReference>
<dbReference type="InterPro" id="IPR053342">
    <property type="entry name" value="Exosome_cofactor/PTGS_suppr"/>
</dbReference>
<feature type="region of interest" description="Disordered" evidence="1">
    <location>
        <begin position="431"/>
        <end position="472"/>
    </location>
</feature>
<keyword evidence="3" id="KW-1185">Reference proteome</keyword>
<gene>
    <name evidence="2" type="ORF">L1049_023545</name>
</gene>
<evidence type="ECO:0000313" key="2">
    <source>
        <dbReference type="EMBL" id="KAK9284374.1"/>
    </source>
</evidence>
<feature type="region of interest" description="Disordered" evidence="1">
    <location>
        <begin position="1"/>
        <end position="92"/>
    </location>
</feature>
<dbReference type="AlphaFoldDB" id="A0AAP0RZP1"/>
<dbReference type="Proteomes" id="UP001415857">
    <property type="component" value="Unassembled WGS sequence"/>
</dbReference>
<comment type="caution">
    <text evidence="2">The sequence shown here is derived from an EMBL/GenBank/DDBJ whole genome shotgun (WGS) entry which is preliminary data.</text>
</comment>
<organism evidence="2 3">
    <name type="scientific">Liquidambar formosana</name>
    <name type="common">Formosan gum</name>
    <dbReference type="NCBI Taxonomy" id="63359"/>
    <lineage>
        <taxon>Eukaryota</taxon>
        <taxon>Viridiplantae</taxon>
        <taxon>Streptophyta</taxon>
        <taxon>Embryophyta</taxon>
        <taxon>Tracheophyta</taxon>
        <taxon>Spermatophyta</taxon>
        <taxon>Magnoliopsida</taxon>
        <taxon>eudicotyledons</taxon>
        <taxon>Gunneridae</taxon>
        <taxon>Pentapetalae</taxon>
        <taxon>Saxifragales</taxon>
        <taxon>Altingiaceae</taxon>
        <taxon>Liquidambar</taxon>
    </lineage>
</organism>
<sequence length="472" mass="51256">MDAKSLAKSKRAHSQHHSKKKPHPNQTSKAPSGGAAGDGNAKKPLGKQVTEKPRQSRGSSSLPSNWDRYEEEYDSVSEDPLHDGLSPATDVIKPKSKGADYAHLICEAQSQAQSQSNAYLDSFASLDDILPDFNQGLSSMLSVRGEGILSWIRDDNFIVEDKTTTSHEAPFFSLNLHTLAEQLAKVDLSQRLFIEEDLLPPELCSKGLKASDTQESDQMQTTCESEAVITRISDELAVSGFSGKEKTVERSSLVMSSDSTRSGQLVSISSSRGSRSVNQVKDDLEQFGGGDQNSGLEFTAQINMNSIALPNRKLPIFEAATAEAELDMLLDSFNETKFLASSELIEKSGNTFPVLQEEIYIAPPQLSSKGQDSSKTASITANFDDDIDDLLVKTSNLMNQNGALQPQNVKPLPLDDAIDDLLNETPTLTDQIGISQPQKLKAAPLDVNPSPSSHSGPKSKVLDDFDSWLDTI</sequence>
<evidence type="ECO:0000313" key="3">
    <source>
        <dbReference type="Proteomes" id="UP001415857"/>
    </source>
</evidence>
<evidence type="ECO:0000256" key="1">
    <source>
        <dbReference type="SAM" id="MobiDB-lite"/>
    </source>
</evidence>
<accession>A0AAP0RZP1</accession>
<dbReference type="PANTHER" id="PTHR37260">
    <property type="entry name" value="PHOSPHORELAY PROTEIN"/>
    <property type="match status" value="1"/>
</dbReference>